<feature type="non-terminal residue" evidence="6">
    <location>
        <position position="1"/>
    </location>
</feature>
<sequence length="430" mass="48619">MDTIRNNSSLFLCVLVFGFVMCNHIIAEDTISSGASITGKQTITSKGENFELGFFKPGTHSQNHYIGIWYKFSVETVVWVANRDVPILDPYSSKLKLSDGNLALFSKENKTPIWSTNLSSNTLNKTQVVLGDDGNLVLRDGSNPSVVIWQSFDHPTDTLLPGLKFGFNKKTNRSQKLISWRSAEDPATGFYNLQSESNGTNQYFLYGNNSVQIWNTGEWDEESKTFPSIPGMRLSSLFNFSCISNVNESYFTYSVYHDSIINISRIVINLTGHIQQLTWSDKNQKWILIWYQPSIPVAVSTAKALCGYAWNEFVLTMCSKFPGRKRKAIAWKIIVPVFTLMVTIMGVSVYIYLTKIYKTNIRGFKGVLTDLFKSKDSYNNTHRNMFDDGKTKGQTHEELQMFDLDCLTLATNNFCLKSKLGEGGFGPVYK</sequence>
<evidence type="ECO:0000256" key="4">
    <source>
        <dbReference type="SAM" id="SignalP"/>
    </source>
</evidence>
<dbReference type="Gene3D" id="3.30.200.20">
    <property type="entry name" value="Phosphorylase Kinase, domain 1"/>
    <property type="match status" value="1"/>
</dbReference>
<dbReference type="PANTHER" id="PTHR32444:SF247">
    <property type="entry name" value="OS01G0958200 PROTEIN"/>
    <property type="match status" value="1"/>
</dbReference>
<keyword evidence="3" id="KW-0472">Membrane</keyword>
<comment type="caution">
    <text evidence="6">The sequence shown here is derived from an EMBL/GenBank/DDBJ whole genome shotgun (WGS) entry which is preliminary data.</text>
</comment>
<dbReference type="InterPro" id="IPR000858">
    <property type="entry name" value="S_locus_glycoprot_dom"/>
</dbReference>
<name>A0AAD4TFP5_9MAGN</name>
<dbReference type="InterPro" id="IPR036426">
    <property type="entry name" value="Bulb-type_lectin_dom_sf"/>
</dbReference>
<keyword evidence="2" id="KW-1015">Disulfide bond</keyword>
<dbReference type="PROSITE" id="PS50927">
    <property type="entry name" value="BULB_LECTIN"/>
    <property type="match status" value="1"/>
</dbReference>
<evidence type="ECO:0000259" key="5">
    <source>
        <dbReference type="PROSITE" id="PS50927"/>
    </source>
</evidence>
<dbReference type="InterPro" id="IPR001480">
    <property type="entry name" value="Bulb-type_lectin_dom"/>
</dbReference>
<feature type="chain" id="PRO_5042218943" description="Bulb-type lectin domain-containing protein" evidence="4">
    <location>
        <begin position="28"/>
        <end position="430"/>
    </location>
</feature>
<organism evidence="6 7">
    <name type="scientific">Papaver atlanticum</name>
    <dbReference type="NCBI Taxonomy" id="357466"/>
    <lineage>
        <taxon>Eukaryota</taxon>
        <taxon>Viridiplantae</taxon>
        <taxon>Streptophyta</taxon>
        <taxon>Embryophyta</taxon>
        <taxon>Tracheophyta</taxon>
        <taxon>Spermatophyta</taxon>
        <taxon>Magnoliopsida</taxon>
        <taxon>Ranunculales</taxon>
        <taxon>Papaveraceae</taxon>
        <taxon>Papaveroideae</taxon>
        <taxon>Papaver</taxon>
    </lineage>
</organism>
<dbReference type="Pfam" id="PF01453">
    <property type="entry name" value="B_lectin"/>
    <property type="match status" value="1"/>
</dbReference>
<dbReference type="Pfam" id="PF00954">
    <property type="entry name" value="S_locus_glycop"/>
    <property type="match status" value="1"/>
</dbReference>
<dbReference type="SMART" id="SM00108">
    <property type="entry name" value="B_lectin"/>
    <property type="match status" value="1"/>
</dbReference>
<keyword evidence="7" id="KW-1185">Reference proteome</keyword>
<gene>
    <name evidence="6" type="ORF">MKW98_019733</name>
</gene>
<reference evidence="6" key="1">
    <citation type="submission" date="2022-04" db="EMBL/GenBank/DDBJ databases">
        <title>A functionally conserved STORR gene fusion in Papaver species that diverged 16.8 million years ago.</title>
        <authorList>
            <person name="Catania T."/>
        </authorList>
    </citation>
    <scope>NUCLEOTIDE SEQUENCE</scope>
    <source>
        <strain evidence="6">S-188037</strain>
    </source>
</reference>
<keyword evidence="1 4" id="KW-0732">Signal</keyword>
<feature type="domain" description="Bulb-type lectin" evidence="5">
    <location>
        <begin position="28"/>
        <end position="151"/>
    </location>
</feature>
<dbReference type="AlphaFoldDB" id="A0AAD4TFP5"/>
<keyword evidence="3" id="KW-0812">Transmembrane</keyword>
<keyword evidence="3" id="KW-1133">Transmembrane helix</keyword>
<evidence type="ECO:0000256" key="2">
    <source>
        <dbReference type="ARBA" id="ARBA00023157"/>
    </source>
</evidence>
<proteinExistence type="predicted"/>
<dbReference type="Gene3D" id="2.90.10.10">
    <property type="entry name" value="Bulb-type lectin domain"/>
    <property type="match status" value="1"/>
</dbReference>
<dbReference type="GO" id="GO:0048544">
    <property type="term" value="P:recognition of pollen"/>
    <property type="evidence" value="ECO:0007669"/>
    <property type="project" value="InterPro"/>
</dbReference>
<protein>
    <recommendedName>
        <fullName evidence="5">Bulb-type lectin domain-containing protein</fullName>
    </recommendedName>
</protein>
<evidence type="ECO:0000313" key="7">
    <source>
        <dbReference type="Proteomes" id="UP001202328"/>
    </source>
</evidence>
<dbReference type="EMBL" id="JAJJMB010001902">
    <property type="protein sequence ID" value="KAI3954602.1"/>
    <property type="molecule type" value="Genomic_DNA"/>
</dbReference>
<dbReference type="Proteomes" id="UP001202328">
    <property type="component" value="Unassembled WGS sequence"/>
</dbReference>
<feature type="transmembrane region" description="Helical" evidence="3">
    <location>
        <begin position="329"/>
        <end position="353"/>
    </location>
</feature>
<evidence type="ECO:0000256" key="3">
    <source>
        <dbReference type="SAM" id="Phobius"/>
    </source>
</evidence>
<evidence type="ECO:0000313" key="6">
    <source>
        <dbReference type="EMBL" id="KAI3954602.1"/>
    </source>
</evidence>
<evidence type="ECO:0000256" key="1">
    <source>
        <dbReference type="ARBA" id="ARBA00022729"/>
    </source>
</evidence>
<dbReference type="CDD" id="cd00028">
    <property type="entry name" value="B_lectin"/>
    <property type="match status" value="1"/>
</dbReference>
<feature type="signal peptide" evidence="4">
    <location>
        <begin position="1"/>
        <end position="27"/>
    </location>
</feature>
<dbReference type="SUPFAM" id="SSF51110">
    <property type="entry name" value="alpha-D-mannose-specific plant lectins"/>
    <property type="match status" value="1"/>
</dbReference>
<accession>A0AAD4TFP5</accession>
<dbReference type="FunFam" id="2.90.10.10:FF:000002">
    <property type="entry name" value="Serine/threonine-protein kinase"/>
    <property type="match status" value="1"/>
</dbReference>
<dbReference type="PANTHER" id="PTHR32444">
    <property type="entry name" value="BULB-TYPE LECTIN DOMAIN-CONTAINING PROTEIN"/>
    <property type="match status" value="1"/>
</dbReference>